<reference evidence="9" key="2">
    <citation type="journal article" date="2024" name="Plant">
        <title>Genomic evolution and insights into agronomic trait innovations of Sesamum species.</title>
        <authorList>
            <person name="Miao H."/>
            <person name="Wang L."/>
            <person name="Qu L."/>
            <person name="Liu H."/>
            <person name="Sun Y."/>
            <person name="Le M."/>
            <person name="Wang Q."/>
            <person name="Wei S."/>
            <person name="Zheng Y."/>
            <person name="Lin W."/>
            <person name="Duan Y."/>
            <person name="Cao H."/>
            <person name="Xiong S."/>
            <person name="Wang X."/>
            <person name="Wei L."/>
            <person name="Li C."/>
            <person name="Ma Q."/>
            <person name="Ju M."/>
            <person name="Zhao R."/>
            <person name="Li G."/>
            <person name="Mu C."/>
            <person name="Tian Q."/>
            <person name="Mei H."/>
            <person name="Zhang T."/>
            <person name="Gao T."/>
            <person name="Zhang H."/>
        </authorList>
    </citation>
    <scope>NUCLEOTIDE SEQUENCE</scope>
    <source>
        <strain evidence="9">G02</strain>
    </source>
</reference>
<protein>
    <submittedName>
        <fullName evidence="9">Monothiol glutaredoxin-S14, chloroplastic</fullName>
    </submittedName>
</protein>
<accession>A0AAW2RAZ4</accession>
<keyword evidence="6" id="KW-0676">Redox-active center</keyword>
<dbReference type="GO" id="GO:0046872">
    <property type="term" value="F:metal ion binding"/>
    <property type="evidence" value="ECO:0007669"/>
    <property type="project" value="UniProtKB-KW"/>
</dbReference>
<dbReference type="InterPro" id="IPR033658">
    <property type="entry name" value="GRX_PICOT-like"/>
</dbReference>
<organism evidence="9">
    <name type="scientific">Sesamum radiatum</name>
    <name type="common">Black benniseed</name>
    <dbReference type="NCBI Taxonomy" id="300843"/>
    <lineage>
        <taxon>Eukaryota</taxon>
        <taxon>Viridiplantae</taxon>
        <taxon>Streptophyta</taxon>
        <taxon>Embryophyta</taxon>
        <taxon>Tracheophyta</taxon>
        <taxon>Spermatophyta</taxon>
        <taxon>Magnoliopsida</taxon>
        <taxon>eudicotyledons</taxon>
        <taxon>Gunneridae</taxon>
        <taxon>Pentapetalae</taxon>
        <taxon>asterids</taxon>
        <taxon>lamiids</taxon>
        <taxon>Lamiales</taxon>
        <taxon>Pedaliaceae</taxon>
        <taxon>Sesamum</taxon>
    </lineage>
</organism>
<comment type="similarity">
    <text evidence="1">Belongs to the glutaredoxin family. CGFS subfamily.</text>
</comment>
<evidence type="ECO:0000256" key="3">
    <source>
        <dbReference type="ARBA" id="ARBA00022723"/>
    </source>
</evidence>
<dbReference type="InterPro" id="IPR002109">
    <property type="entry name" value="Glutaredoxin"/>
</dbReference>
<gene>
    <name evidence="9" type="ORF">Sradi_3028500</name>
</gene>
<evidence type="ECO:0000256" key="2">
    <source>
        <dbReference type="ARBA" id="ARBA00022714"/>
    </source>
</evidence>
<sequence>MALRLQIVACSSPLHKYSPVATPILAPFSRRPHQNHRLPNCTTTSSISTTGMKANSSRLDSTGRKTSSIRCYSGISLRICCVLLSSLPMPQLIVNKSHLVGLSVFVLNAAAALTPELKTTLDKVVTSHKVVVFIKGTKEFPQCGFSNTVVQILKSLNVPFETINILENEILRQGLKEYSNWPTFPQLYIDGDFFGGCDIAVGKPMFLSFFRALS</sequence>
<dbReference type="SUPFAM" id="SSF52833">
    <property type="entry name" value="Thioredoxin-like"/>
    <property type="match status" value="1"/>
</dbReference>
<keyword evidence="2" id="KW-0001">2Fe-2S</keyword>
<dbReference type="GO" id="GO:0051537">
    <property type="term" value="F:2 iron, 2 sulfur cluster binding"/>
    <property type="evidence" value="ECO:0007669"/>
    <property type="project" value="UniProtKB-KW"/>
</dbReference>
<dbReference type="Pfam" id="PF00462">
    <property type="entry name" value="Glutaredoxin"/>
    <property type="match status" value="1"/>
</dbReference>
<keyword evidence="4" id="KW-0408">Iron</keyword>
<dbReference type="AlphaFoldDB" id="A0AAW2RAZ4"/>
<evidence type="ECO:0000256" key="1">
    <source>
        <dbReference type="ARBA" id="ARBA00008983"/>
    </source>
</evidence>
<proteinExistence type="inferred from homology"/>
<dbReference type="PROSITE" id="PS51354">
    <property type="entry name" value="GLUTAREDOXIN_2"/>
    <property type="match status" value="1"/>
</dbReference>
<evidence type="ECO:0000256" key="6">
    <source>
        <dbReference type="ARBA" id="ARBA00023284"/>
    </source>
</evidence>
<evidence type="ECO:0000256" key="5">
    <source>
        <dbReference type="ARBA" id="ARBA00023014"/>
    </source>
</evidence>
<dbReference type="InterPro" id="IPR036249">
    <property type="entry name" value="Thioredoxin-like_sf"/>
</dbReference>
<comment type="caution">
    <text evidence="9">The sequence shown here is derived from an EMBL/GenBank/DDBJ whole genome shotgun (WGS) entry which is preliminary data.</text>
</comment>
<keyword evidence="3" id="KW-0479">Metal-binding</keyword>
<reference evidence="9" key="1">
    <citation type="submission" date="2020-06" db="EMBL/GenBank/DDBJ databases">
        <authorList>
            <person name="Li T."/>
            <person name="Hu X."/>
            <person name="Zhang T."/>
            <person name="Song X."/>
            <person name="Zhang H."/>
            <person name="Dai N."/>
            <person name="Sheng W."/>
            <person name="Hou X."/>
            <person name="Wei L."/>
        </authorList>
    </citation>
    <scope>NUCLEOTIDE SEQUENCE</scope>
    <source>
        <strain evidence="9">G02</strain>
        <tissue evidence="9">Leaf</tissue>
    </source>
</reference>
<keyword evidence="5" id="KW-0411">Iron-sulfur</keyword>
<feature type="region of interest" description="Disordered" evidence="7">
    <location>
        <begin position="35"/>
        <end position="64"/>
    </location>
</feature>
<evidence type="ECO:0000256" key="4">
    <source>
        <dbReference type="ARBA" id="ARBA00023004"/>
    </source>
</evidence>
<dbReference type="NCBIfam" id="TIGR00365">
    <property type="entry name" value="Grx4 family monothiol glutaredoxin"/>
    <property type="match status" value="1"/>
</dbReference>
<feature type="compositionally biased region" description="Polar residues" evidence="7">
    <location>
        <begin position="40"/>
        <end position="64"/>
    </location>
</feature>
<evidence type="ECO:0000256" key="7">
    <source>
        <dbReference type="SAM" id="MobiDB-lite"/>
    </source>
</evidence>
<dbReference type="PANTHER" id="PTHR10293">
    <property type="entry name" value="GLUTAREDOXIN FAMILY MEMBER"/>
    <property type="match status" value="1"/>
</dbReference>
<dbReference type="EMBL" id="JACGWJ010000013">
    <property type="protein sequence ID" value="KAL0377230.1"/>
    <property type="molecule type" value="Genomic_DNA"/>
</dbReference>
<evidence type="ECO:0000313" key="9">
    <source>
        <dbReference type="EMBL" id="KAL0377230.1"/>
    </source>
</evidence>
<feature type="domain" description="Glutaredoxin" evidence="8">
    <location>
        <begin position="130"/>
        <end position="193"/>
    </location>
</feature>
<evidence type="ECO:0000259" key="8">
    <source>
        <dbReference type="Pfam" id="PF00462"/>
    </source>
</evidence>
<name>A0AAW2RAZ4_SESRA</name>
<dbReference type="InterPro" id="IPR004480">
    <property type="entry name" value="Monothiol_GRX-rel"/>
</dbReference>
<dbReference type="CDD" id="cd03028">
    <property type="entry name" value="GRX_PICOT_like"/>
    <property type="match status" value="1"/>
</dbReference>
<dbReference type="PANTHER" id="PTHR10293:SF72">
    <property type="entry name" value="MONOTHIOL GLUTAREDOXIN-S14, CHLOROPLASTIC"/>
    <property type="match status" value="1"/>
</dbReference>
<dbReference type="Gene3D" id="3.40.30.10">
    <property type="entry name" value="Glutaredoxin"/>
    <property type="match status" value="1"/>
</dbReference>